<keyword evidence="3" id="KW-1185">Reference proteome</keyword>
<evidence type="ECO:0000313" key="1">
    <source>
        <dbReference type="EMBL" id="CEM61599.1"/>
    </source>
</evidence>
<dbReference type="AlphaFoldDB" id="A0A0B7GSL1"/>
<reference evidence="3" key="2">
    <citation type="submission" date="2015-01" db="EMBL/GenBank/DDBJ databases">
        <authorList>
            <person name="Manzoor Shahid"/>
            <person name="Zubair Saima"/>
        </authorList>
    </citation>
    <scope>NUCLEOTIDE SEQUENCE [LARGE SCALE GENOMIC DNA]</scope>
    <source>
        <strain evidence="3">V1</strain>
    </source>
</reference>
<dbReference type="OrthoDB" id="350788at2"/>
<name>A0A0B7GSL1_TREPH</name>
<proteinExistence type="predicted"/>
<accession>A0A0B7GSL1</accession>
<dbReference type="GeneID" id="57753196"/>
<dbReference type="RefSeq" id="WP_004266538.1">
    <property type="nucleotide sequence ID" value="NZ_CDNC01000012.1"/>
</dbReference>
<sequence length="87" mass="10031">MLVKTIDNIKKKSSFIYYRKEFSATAHYQFLGSVKKGKIEFVVEVTPTGSNEIQIKLIDPVDYPILSVLRDLKKSVNRLVEEDKLPE</sequence>
<dbReference type="Proteomes" id="UP000323594">
    <property type="component" value="Chromosome"/>
</dbReference>
<evidence type="ECO:0000313" key="2">
    <source>
        <dbReference type="EMBL" id="QEJ98232.1"/>
    </source>
</evidence>
<evidence type="ECO:0000313" key="3">
    <source>
        <dbReference type="Proteomes" id="UP000042527"/>
    </source>
</evidence>
<gene>
    <name evidence="2" type="ORF">FUT82_09640</name>
    <name evidence="1" type="ORF">TPHV1_20136</name>
</gene>
<protein>
    <submittedName>
        <fullName evidence="1">Uncharacterized protein</fullName>
    </submittedName>
</protein>
<evidence type="ECO:0000313" key="4">
    <source>
        <dbReference type="Proteomes" id="UP000323594"/>
    </source>
</evidence>
<reference evidence="2 4" key="3">
    <citation type="submission" date="2019-08" db="EMBL/GenBank/DDBJ databases">
        <authorList>
            <person name="Kuhnert P."/>
        </authorList>
    </citation>
    <scope>NUCLEOTIDE SEQUENCE [LARGE SCALE GENOMIC DNA]</scope>
    <source>
        <strain evidence="2 4">B36.5</strain>
    </source>
</reference>
<dbReference type="EMBL" id="CDNC01000012">
    <property type="protein sequence ID" value="CEM61599.1"/>
    <property type="molecule type" value="Genomic_DNA"/>
</dbReference>
<reference evidence="1" key="1">
    <citation type="submission" date="2015-01" db="EMBL/GenBank/DDBJ databases">
        <authorList>
            <person name="Xiang T."/>
            <person name="Song Y."/>
            <person name="Huang L."/>
            <person name="Wang B."/>
            <person name="Wu P."/>
        </authorList>
    </citation>
    <scope>NUCLEOTIDE SEQUENCE [LARGE SCALE GENOMIC DNA]</scope>
    <source>
        <strain evidence="1">V1</strain>
    </source>
</reference>
<dbReference type="EMBL" id="CP042817">
    <property type="protein sequence ID" value="QEJ98232.1"/>
    <property type="molecule type" value="Genomic_DNA"/>
</dbReference>
<dbReference type="Proteomes" id="UP000042527">
    <property type="component" value="Unassembled WGS sequence"/>
</dbReference>
<organism evidence="1 3">
    <name type="scientific">Treponema phagedenis</name>
    <dbReference type="NCBI Taxonomy" id="162"/>
    <lineage>
        <taxon>Bacteria</taxon>
        <taxon>Pseudomonadati</taxon>
        <taxon>Spirochaetota</taxon>
        <taxon>Spirochaetia</taxon>
        <taxon>Spirochaetales</taxon>
        <taxon>Treponemataceae</taxon>
        <taxon>Treponema</taxon>
    </lineage>
</organism>